<dbReference type="Pfam" id="PF03105">
    <property type="entry name" value="SPX"/>
    <property type="match status" value="1"/>
</dbReference>
<comment type="caution">
    <text evidence="8">The sequence shown here is derived from an EMBL/GenBank/DDBJ whole genome shotgun (WGS) entry which is preliminary data.</text>
</comment>
<dbReference type="PANTHER" id="PTHR23327:SF51">
    <property type="entry name" value="TRANSCRIPTIONAL REGULATOR OF YEAST FORM ADHERENCE 3"/>
    <property type="match status" value="1"/>
</dbReference>
<sequence length="496" mass="55332">MKFAQEFRKSLQKEGFPQRWVESAIPYGQLKKCIKKVTNELQELGLDKDMLAQLASSQKACASPSTPASPASPTSPASSVPPVSPGPNDLAFHYDLDEDGTASRHLRPRLTVFVHLSDGVAVDASLTPSTRRFLERVAAKAHGARDSPPGSGAASPPLSPISPTSPTVISNALASVDWALSPISGSFPTEPTSPLSFQRVEVPLVFDGEFFNILQTDVSNLDTLQEEEQKKLLEEVTVLGQEIARVTKPTKGRREKGDLARWREIFELYLEARVFFSTRESDHGARTSTQALDQLKWFQDQVMKRNILQGLKCEASRQAFSRFLNMNAVLLQNVKFQEINNLAVTKILKKFDKRTALGVAKTFPVVVHSDRLLAGSIAKDICAQVSSELISVVPQLEDYLCPICFAVAYWPLRLDCQHVFCSRCLVKMARRGERHCPLCRADVVMQAGLDHFDSARAAFLRRYFPREVKEKIRANELERNREIFGPDYVDKPCSVM</sequence>
<organism evidence="8 9">
    <name type="scientific">Diatrype stigma</name>
    <dbReference type="NCBI Taxonomy" id="117547"/>
    <lineage>
        <taxon>Eukaryota</taxon>
        <taxon>Fungi</taxon>
        <taxon>Dikarya</taxon>
        <taxon>Ascomycota</taxon>
        <taxon>Pezizomycotina</taxon>
        <taxon>Sordariomycetes</taxon>
        <taxon>Xylariomycetidae</taxon>
        <taxon>Xylariales</taxon>
        <taxon>Diatrypaceae</taxon>
        <taxon>Diatrype</taxon>
    </lineage>
</organism>
<dbReference type="SUPFAM" id="SSF57850">
    <property type="entry name" value="RING/U-box"/>
    <property type="match status" value="1"/>
</dbReference>
<dbReference type="PROSITE" id="PS51382">
    <property type="entry name" value="SPX"/>
    <property type="match status" value="1"/>
</dbReference>
<dbReference type="AlphaFoldDB" id="A0AAN9V208"/>
<evidence type="ECO:0000256" key="4">
    <source>
        <dbReference type="PROSITE-ProRule" id="PRU00175"/>
    </source>
</evidence>
<dbReference type="Pfam" id="PF00097">
    <property type="entry name" value="zf-C3HC4"/>
    <property type="match status" value="1"/>
</dbReference>
<feature type="compositionally biased region" description="Low complexity" evidence="5">
    <location>
        <begin position="62"/>
        <end position="81"/>
    </location>
</feature>
<dbReference type="PANTHER" id="PTHR23327">
    <property type="entry name" value="RING FINGER PROTEIN 127"/>
    <property type="match status" value="1"/>
</dbReference>
<dbReference type="SMART" id="SM00184">
    <property type="entry name" value="RING"/>
    <property type="match status" value="1"/>
</dbReference>
<keyword evidence="3" id="KW-0862">Zinc</keyword>
<evidence type="ECO:0000259" key="7">
    <source>
        <dbReference type="PROSITE" id="PS51382"/>
    </source>
</evidence>
<gene>
    <name evidence="8" type="primary">STR2_2</name>
    <name evidence="8" type="ORF">SLS62_005851</name>
</gene>
<dbReference type="GO" id="GO:0008270">
    <property type="term" value="F:zinc ion binding"/>
    <property type="evidence" value="ECO:0007669"/>
    <property type="project" value="UniProtKB-KW"/>
</dbReference>
<accession>A0AAN9V208</accession>
<dbReference type="InterPro" id="IPR001841">
    <property type="entry name" value="Znf_RING"/>
</dbReference>
<dbReference type="PROSITE" id="PS00518">
    <property type="entry name" value="ZF_RING_1"/>
    <property type="match status" value="1"/>
</dbReference>
<dbReference type="PROSITE" id="PS50089">
    <property type="entry name" value="ZF_RING_2"/>
    <property type="match status" value="1"/>
</dbReference>
<keyword evidence="9" id="KW-1185">Reference proteome</keyword>
<feature type="domain" description="SPX" evidence="7">
    <location>
        <begin position="1"/>
        <end position="365"/>
    </location>
</feature>
<dbReference type="InterPro" id="IPR017907">
    <property type="entry name" value="Znf_RING_CS"/>
</dbReference>
<keyword evidence="1" id="KW-0479">Metal-binding</keyword>
<evidence type="ECO:0000256" key="5">
    <source>
        <dbReference type="SAM" id="MobiDB-lite"/>
    </source>
</evidence>
<evidence type="ECO:0000259" key="6">
    <source>
        <dbReference type="PROSITE" id="PS50089"/>
    </source>
</evidence>
<dbReference type="InterPro" id="IPR004331">
    <property type="entry name" value="SPX_dom"/>
</dbReference>
<dbReference type="EMBL" id="JAKJXP020000041">
    <property type="protein sequence ID" value="KAK7752108.1"/>
    <property type="molecule type" value="Genomic_DNA"/>
</dbReference>
<name>A0AAN9V208_9PEZI</name>
<evidence type="ECO:0000256" key="3">
    <source>
        <dbReference type="ARBA" id="ARBA00022833"/>
    </source>
</evidence>
<proteinExistence type="predicted"/>
<evidence type="ECO:0000256" key="1">
    <source>
        <dbReference type="ARBA" id="ARBA00022723"/>
    </source>
</evidence>
<evidence type="ECO:0000313" key="9">
    <source>
        <dbReference type="Proteomes" id="UP001320420"/>
    </source>
</evidence>
<feature type="compositionally biased region" description="Low complexity" evidence="5">
    <location>
        <begin position="147"/>
        <end position="163"/>
    </location>
</feature>
<feature type="domain" description="RING-type" evidence="6">
    <location>
        <begin position="401"/>
        <end position="440"/>
    </location>
</feature>
<evidence type="ECO:0000256" key="2">
    <source>
        <dbReference type="ARBA" id="ARBA00022771"/>
    </source>
</evidence>
<dbReference type="InterPro" id="IPR018957">
    <property type="entry name" value="Znf_C3HC4_RING-type"/>
</dbReference>
<feature type="region of interest" description="Disordered" evidence="5">
    <location>
        <begin position="55"/>
        <end position="94"/>
    </location>
</feature>
<dbReference type="InterPro" id="IPR013083">
    <property type="entry name" value="Znf_RING/FYVE/PHD"/>
</dbReference>
<reference evidence="8 9" key="1">
    <citation type="submission" date="2024-02" db="EMBL/GenBank/DDBJ databases">
        <title>De novo assembly and annotation of 12 fungi associated with fruit tree decline syndrome in Ontario, Canada.</title>
        <authorList>
            <person name="Sulman M."/>
            <person name="Ellouze W."/>
            <person name="Ilyukhin E."/>
        </authorList>
    </citation>
    <scope>NUCLEOTIDE SEQUENCE [LARGE SCALE GENOMIC DNA]</scope>
    <source>
        <strain evidence="8 9">M11/M66-122</strain>
    </source>
</reference>
<protein>
    <submittedName>
        <fullName evidence="8">Cystathionine gamma-synthase</fullName>
    </submittedName>
</protein>
<feature type="region of interest" description="Disordered" evidence="5">
    <location>
        <begin position="138"/>
        <end position="163"/>
    </location>
</feature>
<evidence type="ECO:0000313" key="8">
    <source>
        <dbReference type="EMBL" id="KAK7752108.1"/>
    </source>
</evidence>
<keyword evidence="2 4" id="KW-0863">Zinc-finger</keyword>
<dbReference type="Proteomes" id="UP001320420">
    <property type="component" value="Unassembled WGS sequence"/>
</dbReference>
<dbReference type="Gene3D" id="3.30.40.10">
    <property type="entry name" value="Zinc/RING finger domain, C3HC4 (zinc finger)"/>
    <property type="match status" value="1"/>
</dbReference>